<sequence>MPSCFHFHPQHIPLQSHETQRGPLGDGVSVPNEG</sequence>
<dbReference type="Proteomes" id="UP000324222">
    <property type="component" value="Unassembled WGS sequence"/>
</dbReference>
<protein>
    <submittedName>
        <fullName evidence="2">Uncharacterized protein</fullName>
    </submittedName>
</protein>
<proteinExistence type="predicted"/>
<dbReference type="AlphaFoldDB" id="A0A5B7KBS8"/>
<gene>
    <name evidence="2" type="ORF">E2C01_098306</name>
</gene>
<reference evidence="2 3" key="1">
    <citation type="submission" date="2019-05" db="EMBL/GenBank/DDBJ databases">
        <title>Another draft genome of Portunus trituberculatus and its Hox gene families provides insights of decapod evolution.</title>
        <authorList>
            <person name="Jeong J.-H."/>
            <person name="Song I."/>
            <person name="Kim S."/>
            <person name="Choi T."/>
            <person name="Kim D."/>
            <person name="Ryu S."/>
            <person name="Kim W."/>
        </authorList>
    </citation>
    <scope>NUCLEOTIDE SEQUENCE [LARGE SCALE GENOMIC DNA]</scope>
    <source>
        <tissue evidence="2">Muscle</tissue>
    </source>
</reference>
<accession>A0A5B7KBS8</accession>
<evidence type="ECO:0000313" key="3">
    <source>
        <dbReference type="Proteomes" id="UP000324222"/>
    </source>
</evidence>
<feature type="region of interest" description="Disordered" evidence="1">
    <location>
        <begin position="1"/>
        <end position="34"/>
    </location>
</feature>
<comment type="caution">
    <text evidence="2">The sequence shown here is derived from an EMBL/GenBank/DDBJ whole genome shotgun (WGS) entry which is preliminary data.</text>
</comment>
<evidence type="ECO:0000313" key="2">
    <source>
        <dbReference type="EMBL" id="MPD02708.1"/>
    </source>
</evidence>
<dbReference type="EMBL" id="VSRR010132757">
    <property type="protein sequence ID" value="MPD02708.1"/>
    <property type="molecule type" value="Genomic_DNA"/>
</dbReference>
<organism evidence="2 3">
    <name type="scientific">Portunus trituberculatus</name>
    <name type="common">Swimming crab</name>
    <name type="synonym">Neptunus trituberculatus</name>
    <dbReference type="NCBI Taxonomy" id="210409"/>
    <lineage>
        <taxon>Eukaryota</taxon>
        <taxon>Metazoa</taxon>
        <taxon>Ecdysozoa</taxon>
        <taxon>Arthropoda</taxon>
        <taxon>Crustacea</taxon>
        <taxon>Multicrustacea</taxon>
        <taxon>Malacostraca</taxon>
        <taxon>Eumalacostraca</taxon>
        <taxon>Eucarida</taxon>
        <taxon>Decapoda</taxon>
        <taxon>Pleocyemata</taxon>
        <taxon>Brachyura</taxon>
        <taxon>Eubrachyura</taxon>
        <taxon>Portunoidea</taxon>
        <taxon>Portunidae</taxon>
        <taxon>Portuninae</taxon>
        <taxon>Portunus</taxon>
    </lineage>
</organism>
<keyword evidence="3" id="KW-1185">Reference proteome</keyword>
<name>A0A5B7KBS8_PORTR</name>
<evidence type="ECO:0000256" key="1">
    <source>
        <dbReference type="SAM" id="MobiDB-lite"/>
    </source>
</evidence>